<keyword evidence="1" id="KW-0472">Membrane</keyword>
<sequence length="115" mass="12988">MKLKGLTVHLRDCGVLYSGMEGSDFLIPQGFQGRRSWVREVIKNPMITKVAVQSSCISSALGGVRRFSTLSLILPHFLPCFSFFYMFTYPPNFHYGFGQLVSQRNRSNFLNGKTG</sequence>
<organism evidence="2 3">
    <name type="scientific">Crenichthys baileyi</name>
    <name type="common">White River springfish</name>
    <dbReference type="NCBI Taxonomy" id="28760"/>
    <lineage>
        <taxon>Eukaryota</taxon>
        <taxon>Metazoa</taxon>
        <taxon>Chordata</taxon>
        <taxon>Craniata</taxon>
        <taxon>Vertebrata</taxon>
        <taxon>Euteleostomi</taxon>
        <taxon>Actinopterygii</taxon>
        <taxon>Neopterygii</taxon>
        <taxon>Teleostei</taxon>
        <taxon>Neoteleostei</taxon>
        <taxon>Acanthomorphata</taxon>
        <taxon>Ovalentaria</taxon>
        <taxon>Atherinomorphae</taxon>
        <taxon>Cyprinodontiformes</taxon>
        <taxon>Goodeidae</taxon>
        <taxon>Crenichthys</taxon>
    </lineage>
</organism>
<gene>
    <name evidence="2" type="ORF">CRENBAI_006448</name>
</gene>
<keyword evidence="1" id="KW-1133">Transmembrane helix</keyword>
<comment type="caution">
    <text evidence="2">The sequence shown here is derived from an EMBL/GenBank/DDBJ whole genome shotgun (WGS) entry which is preliminary data.</text>
</comment>
<evidence type="ECO:0000313" key="2">
    <source>
        <dbReference type="EMBL" id="KAK5607171.1"/>
    </source>
</evidence>
<evidence type="ECO:0000313" key="3">
    <source>
        <dbReference type="Proteomes" id="UP001311232"/>
    </source>
</evidence>
<keyword evidence="3" id="KW-1185">Reference proteome</keyword>
<keyword evidence="1" id="KW-0812">Transmembrane</keyword>
<protein>
    <submittedName>
        <fullName evidence="2">Uncharacterized protein</fullName>
    </submittedName>
</protein>
<dbReference type="Proteomes" id="UP001311232">
    <property type="component" value="Unassembled WGS sequence"/>
</dbReference>
<dbReference type="EMBL" id="JAHHUM010002032">
    <property type="protein sequence ID" value="KAK5607171.1"/>
    <property type="molecule type" value="Genomic_DNA"/>
</dbReference>
<accession>A0AAV9RDY1</accession>
<feature type="transmembrane region" description="Helical" evidence="1">
    <location>
        <begin position="67"/>
        <end position="87"/>
    </location>
</feature>
<reference evidence="2 3" key="1">
    <citation type="submission" date="2021-06" db="EMBL/GenBank/DDBJ databases">
        <authorList>
            <person name="Palmer J.M."/>
        </authorList>
    </citation>
    <scope>NUCLEOTIDE SEQUENCE [LARGE SCALE GENOMIC DNA]</scope>
    <source>
        <strain evidence="2 3">MEX-2019</strain>
        <tissue evidence="2">Muscle</tissue>
    </source>
</reference>
<proteinExistence type="predicted"/>
<dbReference type="AlphaFoldDB" id="A0AAV9RDY1"/>
<evidence type="ECO:0000256" key="1">
    <source>
        <dbReference type="SAM" id="Phobius"/>
    </source>
</evidence>
<name>A0AAV9RDY1_9TELE</name>